<accession>A0A9P6ETZ9</accession>
<keyword evidence="2" id="KW-1133">Transmembrane helix</keyword>
<comment type="caution">
    <text evidence="3">The sequence shown here is derived from an EMBL/GenBank/DDBJ whole genome shotgun (WGS) entry which is preliminary data.</text>
</comment>
<keyword evidence="2" id="KW-0812">Transmembrane</keyword>
<dbReference type="Proteomes" id="UP000807306">
    <property type="component" value="Unassembled WGS sequence"/>
</dbReference>
<evidence type="ECO:0000313" key="4">
    <source>
        <dbReference type="Proteomes" id="UP000807306"/>
    </source>
</evidence>
<protein>
    <submittedName>
        <fullName evidence="3">Uncharacterized protein</fullName>
    </submittedName>
</protein>
<feature type="compositionally biased region" description="Basic residues" evidence="1">
    <location>
        <begin position="267"/>
        <end position="289"/>
    </location>
</feature>
<feature type="transmembrane region" description="Helical" evidence="2">
    <location>
        <begin position="153"/>
        <end position="175"/>
    </location>
</feature>
<proteinExistence type="predicted"/>
<reference evidence="3" key="1">
    <citation type="submission" date="2020-11" db="EMBL/GenBank/DDBJ databases">
        <authorList>
            <consortium name="DOE Joint Genome Institute"/>
            <person name="Ahrendt S."/>
            <person name="Riley R."/>
            <person name="Andreopoulos W."/>
            <person name="Labutti K."/>
            <person name="Pangilinan J."/>
            <person name="Ruiz-Duenas F.J."/>
            <person name="Barrasa J.M."/>
            <person name="Sanchez-Garcia M."/>
            <person name="Camarero S."/>
            <person name="Miyauchi S."/>
            <person name="Serrano A."/>
            <person name="Linde D."/>
            <person name="Babiker R."/>
            <person name="Drula E."/>
            <person name="Ayuso-Fernandez I."/>
            <person name="Pacheco R."/>
            <person name="Padilla G."/>
            <person name="Ferreira P."/>
            <person name="Barriuso J."/>
            <person name="Kellner H."/>
            <person name="Castanera R."/>
            <person name="Alfaro M."/>
            <person name="Ramirez L."/>
            <person name="Pisabarro A.G."/>
            <person name="Kuo A."/>
            <person name="Tritt A."/>
            <person name="Lipzen A."/>
            <person name="He G."/>
            <person name="Yan M."/>
            <person name="Ng V."/>
            <person name="Cullen D."/>
            <person name="Martin F."/>
            <person name="Rosso M.-N."/>
            <person name="Henrissat B."/>
            <person name="Hibbett D."/>
            <person name="Martinez A.T."/>
            <person name="Grigoriev I.V."/>
        </authorList>
    </citation>
    <scope>NUCLEOTIDE SEQUENCE</scope>
    <source>
        <strain evidence="3">CBS 506.95</strain>
    </source>
</reference>
<evidence type="ECO:0000256" key="2">
    <source>
        <dbReference type="SAM" id="Phobius"/>
    </source>
</evidence>
<feature type="transmembrane region" description="Helical" evidence="2">
    <location>
        <begin position="93"/>
        <end position="114"/>
    </location>
</feature>
<gene>
    <name evidence="3" type="ORF">CPB83DRAFT_842656</name>
</gene>
<feature type="transmembrane region" description="Helical" evidence="2">
    <location>
        <begin position="57"/>
        <end position="81"/>
    </location>
</feature>
<feature type="transmembrane region" description="Helical" evidence="2">
    <location>
        <begin position="12"/>
        <end position="32"/>
    </location>
</feature>
<organism evidence="3 4">
    <name type="scientific">Crepidotus variabilis</name>
    <dbReference type="NCBI Taxonomy" id="179855"/>
    <lineage>
        <taxon>Eukaryota</taxon>
        <taxon>Fungi</taxon>
        <taxon>Dikarya</taxon>
        <taxon>Basidiomycota</taxon>
        <taxon>Agaricomycotina</taxon>
        <taxon>Agaricomycetes</taxon>
        <taxon>Agaricomycetidae</taxon>
        <taxon>Agaricales</taxon>
        <taxon>Agaricineae</taxon>
        <taxon>Crepidotaceae</taxon>
        <taxon>Crepidotus</taxon>
    </lineage>
</organism>
<evidence type="ECO:0000313" key="3">
    <source>
        <dbReference type="EMBL" id="KAF9534639.1"/>
    </source>
</evidence>
<dbReference type="OrthoDB" id="2355659at2759"/>
<dbReference type="AlphaFoldDB" id="A0A9P6ETZ9"/>
<keyword evidence="4" id="KW-1185">Reference proteome</keyword>
<keyword evidence="2" id="KW-0472">Membrane</keyword>
<feature type="region of interest" description="Disordered" evidence="1">
    <location>
        <begin position="255"/>
        <end position="290"/>
    </location>
</feature>
<dbReference type="EMBL" id="MU157825">
    <property type="protein sequence ID" value="KAF9534639.1"/>
    <property type="molecule type" value="Genomic_DNA"/>
</dbReference>
<evidence type="ECO:0000256" key="1">
    <source>
        <dbReference type="SAM" id="MobiDB-lite"/>
    </source>
</evidence>
<sequence length="321" mass="36256">MHRLFYRTASTLITLFGSVANVILTIQLVATWRSLKWEQETEWEGLGEKWQLHGLKLIWALLCLYFSSSAAVSIVGLYGVLKSKASHVRFYRDYSIADFAFSTTSTLLASYAAFLGPARAGICEEFSHHPELMRDMLEMGLNLENCELWLERAVFAMIAVMFVIMVVRLHFLLAVSNYYSQLVRWQCHHHHRSPSNSSPSSAISHPLQRIVLVPTAAHPVDLEGQNSADLVYAAVPRASLPKELQAQATEAWVSTTSSNSNSGDHWHSHRSHHHRRYHHRNHSSHHRRSCSREATGLIKLDIAPGEGLLPAYALQDEEAKV</sequence>
<name>A0A9P6ETZ9_9AGAR</name>